<keyword evidence="4" id="KW-1185">Reference proteome</keyword>
<feature type="signal peptide" evidence="2">
    <location>
        <begin position="1"/>
        <end position="26"/>
    </location>
</feature>
<keyword evidence="2" id="KW-0732">Signal</keyword>
<comment type="caution">
    <text evidence="3">The sequence shown here is derived from an EMBL/GenBank/DDBJ whole genome shotgun (WGS) entry which is preliminary data.</text>
</comment>
<feature type="region of interest" description="Disordered" evidence="1">
    <location>
        <begin position="70"/>
        <end position="91"/>
    </location>
</feature>
<accession>A0ABT8D5U4</accession>
<evidence type="ECO:0000313" key="3">
    <source>
        <dbReference type="EMBL" id="MDN3712153.1"/>
    </source>
</evidence>
<dbReference type="Proteomes" id="UP001243846">
    <property type="component" value="Unassembled WGS sequence"/>
</dbReference>
<evidence type="ECO:0008006" key="5">
    <source>
        <dbReference type="Google" id="ProtNLM"/>
    </source>
</evidence>
<evidence type="ECO:0000256" key="2">
    <source>
        <dbReference type="SAM" id="SignalP"/>
    </source>
</evidence>
<evidence type="ECO:0000313" key="4">
    <source>
        <dbReference type="Proteomes" id="UP001243846"/>
    </source>
</evidence>
<proteinExistence type="predicted"/>
<name>A0ABT8D5U4_9RHOB</name>
<feature type="chain" id="PRO_5047492627" description="LPS-assembly protein LptD" evidence="2">
    <location>
        <begin position="27"/>
        <end position="470"/>
    </location>
</feature>
<evidence type="ECO:0000256" key="1">
    <source>
        <dbReference type="SAM" id="MobiDB-lite"/>
    </source>
</evidence>
<sequence length="470" mass="50910">MRARYPRWLEAAAIVVFAGLPLTAAAQQSTPYVAPPPVESGSTLPAAPANDGSAFDPIIDLLPDLGFGRGGPALAPTESPARDRRVGDGTDAASLTRAVRPPVRSLDISRPAPGEGRAATILADNLSLDAGRSVVASGGVVVWYQGARLVASEVIYNGETGAMRIIGPIHLTQPARTGTENETILVAEAADLDPNMQDGILRGARLILARELQMAAKQVRRSDEGRFTTLDQVVASSCQICSSNPTPLWEIRARHITHDALKRTLHFDQPQFRAFGYPVGALPALTAPDPTVERMTGFLRPLVRTTSQLGFGMKFPYFVTLGDHADVTVTPYLSANRTSTLELRYRQAFTNGAMELNGALSRDDIDPGTTRGYFFGAAQFQLPRGYRLGVQIQTATDRSYLLDYDITDADRLWSGIMLDRVMRDRLVFARIGNYESLRSDEINSTALSGGRCDLDAALAARRDDRRRGGA</sequence>
<dbReference type="InterPro" id="IPR050218">
    <property type="entry name" value="LptD"/>
</dbReference>
<reference evidence="4" key="1">
    <citation type="journal article" date="2019" name="Int. J. Syst. Evol. Microbiol.">
        <title>The Global Catalogue of Microorganisms (GCM) 10K type strain sequencing project: providing services to taxonomists for standard genome sequencing and annotation.</title>
        <authorList>
            <consortium name="The Broad Institute Genomics Platform"/>
            <consortium name="The Broad Institute Genome Sequencing Center for Infectious Disease"/>
            <person name="Wu L."/>
            <person name="Ma J."/>
        </authorList>
    </citation>
    <scope>NUCLEOTIDE SEQUENCE [LARGE SCALE GENOMIC DNA]</scope>
    <source>
        <strain evidence="4">CECT 8482</strain>
    </source>
</reference>
<dbReference type="PANTHER" id="PTHR30189">
    <property type="entry name" value="LPS-ASSEMBLY PROTEIN"/>
    <property type="match status" value="1"/>
</dbReference>
<organism evidence="3 4">
    <name type="scientific">Paracoccus cavernae</name>
    <dbReference type="NCBI Taxonomy" id="1571207"/>
    <lineage>
        <taxon>Bacteria</taxon>
        <taxon>Pseudomonadati</taxon>
        <taxon>Pseudomonadota</taxon>
        <taxon>Alphaproteobacteria</taxon>
        <taxon>Rhodobacterales</taxon>
        <taxon>Paracoccaceae</taxon>
        <taxon>Paracoccus</taxon>
    </lineage>
</organism>
<dbReference type="EMBL" id="JAUFRC010000001">
    <property type="protein sequence ID" value="MDN3712153.1"/>
    <property type="molecule type" value="Genomic_DNA"/>
</dbReference>
<dbReference type="PANTHER" id="PTHR30189:SF1">
    <property type="entry name" value="LPS-ASSEMBLY PROTEIN LPTD"/>
    <property type="match status" value="1"/>
</dbReference>
<protein>
    <recommendedName>
        <fullName evidence="5">LPS-assembly protein LptD</fullName>
    </recommendedName>
</protein>
<gene>
    <name evidence="3" type="ORF">QWZ10_10795</name>
</gene>